<feature type="region of interest" description="Disordered" evidence="1">
    <location>
        <begin position="32"/>
        <end position="55"/>
    </location>
</feature>
<name>A0AAD7W1X3_9TELE</name>
<reference evidence="2" key="1">
    <citation type="journal article" date="2023" name="Science">
        <title>Genome structures resolve the early diversification of teleost fishes.</title>
        <authorList>
            <person name="Parey E."/>
            <person name="Louis A."/>
            <person name="Montfort J."/>
            <person name="Bouchez O."/>
            <person name="Roques C."/>
            <person name="Iampietro C."/>
            <person name="Lluch J."/>
            <person name="Castinel A."/>
            <person name="Donnadieu C."/>
            <person name="Desvignes T."/>
            <person name="Floi Bucao C."/>
            <person name="Jouanno E."/>
            <person name="Wen M."/>
            <person name="Mejri S."/>
            <person name="Dirks R."/>
            <person name="Jansen H."/>
            <person name="Henkel C."/>
            <person name="Chen W.J."/>
            <person name="Zahm M."/>
            <person name="Cabau C."/>
            <person name="Klopp C."/>
            <person name="Thompson A.W."/>
            <person name="Robinson-Rechavi M."/>
            <person name="Braasch I."/>
            <person name="Lecointre G."/>
            <person name="Bobe J."/>
            <person name="Postlethwait J.H."/>
            <person name="Berthelot C."/>
            <person name="Roest Crollius H."/>
            <person name="Guiguen Y."/>
        </authorList>
    </citation>
    <scope>NUCLEOTIDE SEQUENCE</scope>
    <source>
        <strain evidence="2">NC1722</strain>
    </source>
</reference>
<organism evidence="2 3">
    <name type="scientific">Aldrovandia affinis</name>
    <dbReference type="NCBI Taxonomy" id="143900"/>
    <lineage>
        <taxon>Eukaryota</taxon>
        <taxon>Metazoa</taxon>
        <taxon>Chordata</taxon>
        <taxon>Craniata</taxon>
        <taxon>Vertebrata</taxon>
        <taxon>Euteleostomi</taxon>
        <taxon>Actinopterygii</taxon>
        <taxon>Neopterygii</taxon>
        <taxon>Teleostei</taxon>
        <taxon>Notacanthiformes</taxon>
        <taxon>Halosauridae</taxon>
        <taxon>Aldrovandia</taxon>
    </lineage>
</organism>
<comment type="caution">
    <text evidence="2">The sequence shown here is derived from an EMBL/GenBank/DDBJ whole genome shotgun (WGS) entry which is preliminary data.</text>
</comment>
<protein>
    <submittedName>
        <fullName evidence="2">Uncharacterized protein</fullName>
    </submittedName>
</protein>
<evidence type="ECO:0000256" key="1">
    <source>
        <dbReference type="SAM" id="MobiDB-lite"/>
    </source>
</evidence>
<evidence type="ECO:0000313" key="3">
    <source>
        <dbReference type="Proteomes" id="UP001221898"/>
    </source>
</evidence>
<keyword evidence="3" id="KW-1185">Reference proteome</keyword>
<dbReference type="Proteomes" id="UP001221898">
    <property type="component" value="Unassembled WGS sequence"/>
</dbReference>
<gene>
    <name evidence="2" type="ORF">AAFF_G00276300</name>
</gene>
<dbReference type="AlphaFoldDB" id="A0AAD7W1X3"/>
<evidence type="ECO:0000313" key="2">
    <source>
        <dbReference type="EMBL" id="KAJ8372857.1"/>
    </source>
</evidence>
<dbReference type="EMBL" id="JAINUG010000383">
    <property type="protein sequence ID" value="KAJ8372857.1"/>
    <property type="molecule type" value="Genomic_DNA"/>
</dbReference>
<proteinExistence type="predicted"/>
<accession>A0AAD7W1X3</accession>
<sequence>MRHGLNADGRTDKPIRTLGDGRLLERCLSTRGRPSSLIRSERSPPTSGKTRDLDGGVIEGRRRRCSGALRLTLGGLRRLSLLPAVDRGLGVPWGTVACTPSPRPHPASGAAVEVAGAARARDLLIQSERLPLRERRTMNHGIDDVSALQDK</sequence>